<evidence type="ECO:0000256" key="1">
    <source>
        <dbReference type="SAM" id="MobiDB-lite"/>
    </source>
</evidence>
<reference evidence="2 3" key="1">
    <citation type="journal article" date="2017" name="Antonie Van Leeuwenhoek">
        <title>Phylogenomic resolution of the bacterial genus Pantoea and its relationship with Erwinia and Tatumella.</title>
        <authorList>
            <person name="Palmer M."/>
            <person name="Steenkamp E.T."/>
            <person name="Coetzee M.P."/>
            <person name="Chan W.Y."/>
            <person name="van Zyl E."/>
            <person name="De Maayer P."/>
            <person name="Coutinho T.A."/>
            <person name="Blom J."/>
            <person name="Smits T.H."/>
            <person name="Duffy B."/>
            <person name="Venter S.N."/>
        </authorList>
    </citation>
    <scope>NUCLEOTIDE SEQUENCE [LARGE SCALE GENOMIC DNA]</scope>
    <source>
        <strain evidence="2 3">LMG 24534</strain>
    </source>
</reference>
<feature type="region of interest" description="Disordered" evidence="1">
    <location>
        <begin position="1"/>
        <end position="26"/>
    </location>
</feature>
<proteinExistence type="predicted"/>
<dbReference type="Proteomes" id="UP000193933">
    <property type="component" value="Unassembled WGS sequence"/>
</dbReference>
<evidence type="ECO:0000313" key="2">
    <source>
        <dbReference type="EMBL" id="ORM54531.1"/>
    </source>
</evidence>
<organism evidence="2 3">
    <name type="scientific">Pantoea conspicua</name>
    <dbReference type="NCBI Taxonomy" id="472705"/>
    <lineage>
        <taxon>Bacteria</taxon>
        <taxon>Pseudomonadati</taxon>
        <taxon>Pseudomonadota</taxon>
        <taxon>Gammaproteobacteria</taxon>
        <taxon>Enterobacterales</taxon>
        <taxon>Erwiniaceae</taxon>
        <taxon>Pantoea</taxon>
    </lineage>
</organism>
<keyword evidence="3" id="KW-1185">Reference proteome</keyword>
<dbReference type="AlphaFoldDB" id="A0A1X1BZV8"/>
<protein>
    <submittedName>
        <fullName evidence="2">Uncharacterized protein</fullName>
    </submittedName>
</protein>
<sequence>MIAAATVGADKKVKKSKSGEKAREMRPEKAAAIRLIFKGMRVGAERAVCGRRAGSVSESMSLPG</sequence>
<gene>
    <name evidence="2" type="ORF">HA41_04760</name>
</gene>
<comment type="caution">
    <text evidence="2">The sequence shown here is derived from an EMBL/GenBank/DDBJ whole genome shotgun (WGS) entry which is preliminary data.</text>
</comment>
<dbReference type="EMBL" id="MLFN01000008">
    <property type="protein sequence ID" value="ORM54531.1"/>
    <property type="molecule type" value="Genomic_DNA"/>
</dbReference>
<name>A0A1X1BZV8_9GAMM</name>
<accession>A0A1X1BZV8</accession>
<evidence type="ECO:0000313" key="3">
    <source>
        <dbReference type="Proteomes" id="UP000193933"/>
    </source>
</evidence>
<feature type="compositionally biased region" description="Basic and acidic residues" evidence="1">
    <location>
        <begin position="17"/>
        <end position="26"/>
    </location>
</feature>